<accession>A0ABP7VRL4</accession>
<dbReference type="Gene3D" id="3.40.50.1240">
    <property type="entry name" value="Phosphoglycerate mutase-like"/>
    <property type="match status" value="1"/>
</dbReference>
<dbReference type="SUPFAM" id="SSF53254">
    <property type="entry name" value="Phosphoglycerate mutase-like"/>
    <property type="match status" value="1"/>
</dbReference>
<dbReference type="InterPro" id="IPR013078">
    <property type="entry name" value="His_Pase_superF_clade-1"/>
</dbReference>
<name>A0ABP7VRL4_9BACI</name>
<dbReference type="Proteomes" id="UP001501734">
    <property type="component" value="Unassembled WGS sequence"/>
</dbReference>
<reference evidence="2" key="1">
    <citation type="journal article" date="2019" name="Int. J. Syst. Evol. Microbiol.">
        <title>The Global Catalogue of Microorganisms (GCM) 10K type strain sequencing project: providing services to taxonomists for standard genome sequencing and annotation.</title>
        <authorList>
            <consortium name="The Broad Institute Genomics Platform"/>
            <consortium name="The Broad Institute Genome Sequencing Center for Infectious Disease"/>
            <person name="Wu L."/>
            <person name="Ma J."/>
        </authorList>
    </citation>
    <scope>NUCLEOTIDE SEQUENCE [LARGE SCALE GENOMIC DNA]</scope>
    <source>
        <strain evidence="2">JCM 17250</strain>
    </source>
</reference>
<dbReference type="CDD" id="cd07067">
    <property type="entry name" value="HP_PGM_like"/>
    <property type="match status" value="1"/>
</dbReference>
<gene>
    <name evidence="1" type="ORF">GCM10022410_16390</name>
</gene>
<protein>
    <submittedName>
        <fullName evidence="1">Histidine phosphatase family protein</fullName>
    </submittedName>
</protein>
<dbReference type="EMBL" id="BAABDL010000085">
    <property type="protein sequence ID" value="GAA4071466.1"/>
    <property type="molecule type" value="Genomic_DNA"/>
</dbReference>
<dbReference type="SMART" id="SM00855">
    <property type="entry name" value="PGAM"/>
    <property type="match status" value="1"/>
</dbReference>
<dbReference type="InterPro" id="IPR050275">
    <property type="entry name" value="PGM_Phosphatase"/>
</dbReference>
<dbReference type="PANTHER" id="PTHR48100:SF1">
    <property type="entry name" value="HISTIDINE PHOSPHATASE FAMILY PROTEIN-RELATED"/>
    <property type="match status" value="1"/>
</dbReference>
<dbReference type="PANTHER" id="PTHR48100">
    <property type="entry name" value="BROAD-SPECIFICITY PHOSPHATASE YOR283W-RELATED"/>
    <property type="match status" value="1"/>
</dbReference>
<evidence type="ECO:0000313" key="1">
    <source>
        <dbReference type="EMBL" id="GAA4071466.1"/>
    </source>
</evidence>
<dbReference type="Pfam" id="PF00300">
    <property type="entry name" value="His_Phos_1"/>
    <property type="match status" value="1"/>
</dbReference>
<proteinExistence type="predicted"/>
<dbReference type="RefSeq" id="WP_344912078.1">
    <property type="nucleotide sequence ID" value="NZ_BAABDL010000085.1"/>
</dbReference>
<keyword evidence="2" id="KW-1185">Reference proteome</keyword>
<evidence type="ECO:0000313" key="2">
    <source>
        <dbReference type="Proteomes" id="UP001501734"/>
    </source>
</evidence>
<organism evidence="1 2">
    <name type="scientific">Amphibacillus indicireducens</name>
    <dbReference type="NCBI Taxonomy" id="1076330"/>
    <lineage>
        <taxon>Bacteria</taxon>
        <taxon>Bacillati</taxon>
        <taxon>Bacillota</taxon>
        <taxon>Bacilli</taxon>
        <taxon>Bacillales</taxon>
        <taxon>Bacillaceae</taxon>
        <taxon>Amphibacillus</taxon>
    </lineage>
</organism>
<comment type="caution">
    <text evidence="1">The sequence shown here is derived from an EMBL/GenBank/DDBJ whole genome shotgun (WGS) entry which is preliminary data.</text>
</comment>
<sequence>MKKLVLIRNCQAEGRHRDSPLTNHGVNQAHRLAEYFEQHHYQIDKIFSSPYMRSLETVRPYSRKTGIKIEVDQRLTERVLSAEPVEDRLEAIDISFEDMDYALPGGESSNEALSRVLELIEEIKQSDSETVALVTHGNLLMILLTHFDNNYGFKQWRLLKKPDVFVIEHDQDFHQLEHIW</sequence>
<dbReference type="InterPro" id="IPR029033">
    <property type="entry name" value="His_PPase_superfam"/>
</dbReference>